<dbReference type="RefSeq" id="WP_141967955.1">
    <property type="nucleotide sequence ID" value="NZ_VFPO01000001.1"/>
</dbReference>
<sequence>MAYFVLPGTGRRVYRLAIARRIVDGAARGRADRSPAAAARRRTRVLRRAMRPPRRLQIGLGPWLRALPERLPDPALTTALAKLHPHVRVAYVLRHVERLPRYAVHDQLVELGVRNPWSAMRAADAVRPPAARRPERFEPAQLRPVRTRSMVPLVTAALLTAALVAALVVTERGEERREPPLRLVSAEPGAWERGARTLDAWPARGDLARDRAFVRGAADAWASAPAGRRATGAAQLLYAGRAGGAPLALMRQGGRLARYTPGSLTVVDAGEGPSAPIALGGGRYLLAPWDPPPTTPTGKRLAVDDGVTAPARAASDCGRGPLFNVGSRTFGDLGGPRAAVLAYVPPARRAAAQGGPERLDKAGRAFWNRLACLADRPARPVAEAVASNFWSGALPRRGGRADWVCTRLTFADGTTSAGAALLTEQAQATGPCDPARPVSGTWWRAPSGRWYYVAAAGRGLVPHADGVRRSTVRKRLLTATGDRDEPVRLAAR</sequence>
<keyword evidence="2" id="KW-1185">Reference proteome</keyword>
<evidence type="ECO:0000313" key="1">
    <source>
        <dbReference type="EMBL" id="TQM68473.1"/>
    </source>
</evidence>
<comment type="caution">
    <text evidence="1">The sequence shown here is derived from an EMBL/GenBank/DDBJ whole genome shotgun (WGS) entry which is preliminary data.</text>
</comment>
<evidence type="ECO:0000313" key="2">
    <source>
        <dbReference type="Proteomes" id="UP000316706"/>
    </source>
</evidence>
<name>A0A543ID19_9ACTN</name>
<accession>A0A543ID19</accession>
<protein>
    <recommendedName>
        <fullName evidence="3">DNA-directed RNA polymerase specialized sigma24 family protein</fullName>
    </recommendedName>
</protein>
<organism evidence="1 2">
    <name type="scientific">Actinomadura hallensis</name>
    <dbReference type="NCBI Taxonomy" id="337895"/>
    <lineage>
        <taxon>Bacteria</taxon>
        <taxon>Bacillati</taxon>
        <taxon>Actinomycetota</taxon>
        <taxon>Actinomycetes</taxon>
        <taxon>Streptosporangiales</taxon>
        <taxon>Thermomonosporaceae</taxon>
        <taxon>Actinomadura</taxon>
    </lineage>
</organism>
<dbReference type="Proteomes" id="UP000316706">
    <property type="component" value="Unassembled WGS sequence"/>
</dbReference>
<proteinExistence type="predicted"/>
<reference evidence="1 2" key="1">
    <citation type="submission" date="2019-06" db="EMBL/GenBank/DDBJ databases">
        <title>Sequencing the genomes of 1000 actinobacteria strains.</title>
        <authorList>
            <person name="Klenk H.-P."/>
        </authorList>
    </citation>
    <scope>NUCLEOTIDE SEQUENCE [LARGE SCALE GENOMIC DNA]</scope>
    <source>
        <strain evidence="1 2">DSM 45043</strain>
    </source>
</reference>
<evidence type="ECO:0008006" key="3">
    <source>
        <dbReference type="Google" id="ProtNLM"/>
    </source>
</evidence>
<dbReference type="EMBL" id="VFPO01000001">
    <property type="protein sequence ID" value="TQM68473.1"/>
    <property type="molecule type" value="Genomic_DNA"/>
</dbReference>
<gene>
    <name evidence="1" type="ORF">FHX41_2119</name>
</gene>
<dbReference type="OrthoDB" id="3932808at2"/>
<dbReference type="AlphaFoldDB" id="A0A543ID19"/>